<dbReference type="AlphaFoldDB" id="D6WEU8"/>
<evidence type="ECO:0000313" key="12">
    <source>
        <dbReference type="Proteomes" id="UP000007266"/>
    </source>
</evidence>
<reference evidence="11 12" key="2">
    <citation type="journal article" date="2010" name="Nucleic Acids Res.">
        <title>BeetleBase in 2010: revisions to provide comprehensive genomic information for Tribolium castaneum.</title>
        <authorList>
            <person name="Kim H.S."/>
            <person name="Murphy T."/>
            <person name="Xia J."/>
            <person name="Caragea D."/>
            <person name="Park Y."/>
            <person name="Beeman R.W."/>
            <person name="Lorenzen M.D."/>
            <person name="Butcher S."/>
            <person name="Manak J.R."/>
            <person name="Brown S.J."/>
        </authorList>
    </citation>
    <scope>NUCLEOTIDE SEQUENCE [LARGE SCALE GENOMIC DNA]</scope>
    <source>
        <strain evidence="11 12">Georgia GA2</strain>
    </source>
</reference>
<protein>
    <recommendedName>
        <fullName evidence="10">Odorant receptor</fullName>
    </recommendedName>
</protein>
<dbReference type="HOGENOM" id="CLU_059644_0_0_1"/>
<name>D6WEU8_TRICA</name>
<feature type="transmembrane region" description="Helical" evidence="10">
    <location>
        <begin position="33"/>
        <end position="51"/>
    </location>
</feature>
<dbReference type="GO" id="GO:0005549">
    <property type="term" value="F:odorant binding"/>
    <property type="evidence" value="ECO:0007669"/>
    <property type="project" value="InterPro"/>
</dbReference>
<dbReference type="Proteomes" id="UP000007266">
    <property type="component" value="Linkage group 3"/>
</dbReference>
<dbReference type="GO" id="GO:0005886">
    <property type="term" value="C:plasma membrane"/>
    <property type="evidence" value="ECO:0000318"/>
    <property type="project" value="GO_Central"/>
</dbReference>
<keyword evidence="8 10" id="KW-0675">Receptor</keyword>
<evidence type="ECO:0000256" key="5">
    <source>
        <dbReference type="ARBA" id="ARBA00022725"/>
    </source>
</evidence>
<dbReference type="InParanoid" id="D6WEU8"/>
<evidence type="ECO:0000256" key="2">
    <source>
        <dbReference type="ARBA" id="ARBA00022475"/>
    </source>
</evidence>
<evidence type="ECO:0000313" key="11">
    <source>
        <dbReference type="EMBL" id="EFA01424.1"/>
    </source>
</evidence>
<keyword evidence="12" id="KW-1185">Reference proteome</keyword>
<evidence type="ECO:0000256" key="3">
    <source>
        <dbReference type="ARBA" id="ARBA00022606"/>
    </source>
</evidence>
<reference evidence="11 12" key="1">
    <citation type="journal article" date="2008" name="Nature">
        <title>The genome of the model beetle and pest Tribolium castaneum.</title>
        <authorList>
            <consortium name="Tribolium Genome Sequencing Consortium"/>
            <person name="Richards S."/>
            <person name="Gibbs R.A."/>
            <person name="Weinstock G.M."/>
            <person name="Brown S.J."/>
            <person name="Denell R."/>
            <person name="Beeman R.W."/>
            <person name="Gibbs R."/>
            <person name="Beeman R.W."/>
            <person name="Brown S.J."/>
            <person name="Bucher G."/>
            <person name="Friedrich M."/>
            <person name="Grimmelikhuijzen C.J."/>
            <person name="Klingler M."/>
            <person name="Lorenzen M."/>
            <person name="Richards S."/>
            <person name="Roth S."/>
            <person name="Schroder R."/>
            <person name="Tautz D."/>
            <person name="Zdobnov E.M."/>
            <person name="Muzny D."/>
            <person name="Gibbs R.A."/>
            <person name="Weinstock G.M."/>
            <person name="Attaway T."/>
            <person name="Bell S."/>
            <person name="Buhay C.J."/>
            <person name="Chandrabose M.N."/>
            <person name="Chavez D."/>
            <person name="Clerk-Blankenburg K.P."/>
            <person name="Cree A."/>
            <person name="Dao M."/>
            <person name="Davis C."/>
            <person name="Chacko J."/>
            <person name="Dinh H."/>
            <person name="Dugan-Rocha S."/>
            <person name="Fowler G."/>
            <person name="Garner T.T."/>
            <person name="Garnes J."/>
            <person name="Gnirke A."/>
            <person name="Hawes A."/>
            <person name="Hernandez J."/>
            <person name="Hines S."/>
            <person name="Holder M."/>
            <person name="Hume J."/>
            <person name="Jhangiani S.N."/>
            <person name="Joshi V."/>
            <person name="Khan Z.M."/>
            <person name="Jackson L."/>
            <person name="Kovar C."/>
            <person name="Kowis A."/>
            <person name="Lee S."/>
            <person name="Lewis L.R."/>
            <person name="Margolis J."/>
            <person name="Morgan M."/>
            <person name="Nazareth L.V."/>
            <person name="Nguyen N."/>
            <person name="Okwuonu G."/>
            <person name="Parker D."/>
            <person name="Richards S."/>
            <person name="Ruiz S.J."/>
            <person name="Santibanez J."/>
            <person name="Savard J."/>
            <person name="Scherer S.E."/>
            <person name="Schneider B."/>
            <person name="Sodergren E."/>
            <person name="Tautz D."/>
            <person name="Vattahil S."/>
            <person name="Villasana D."/>
            <person name="White C.S."/>
            <person name="Wright R."/>
            <person name="Park Y."/>
            <person name="Beeman R.W."/>
            <person name="Lord J."/>
            <person name="Oppert B."/>
            <person name="Lorenzen M."/>
            <person name="Brown S."/>
            <person name="Wang L."/>
            <person name="Savard J."/>
            <person name="Tautz D."/>
            <person name="Richards S."/>
            <person name="Weinstock G."/>
            <person name="Gibbs R.A."/>
            <person name="Liu Y."/>
            <person name="Worley K."/>
            <person name="Weinstock G."/>
            <person name="Elsik C.G."/>
            <person name="Reese J.T."/>
            <person name="Elhaik E."/>
            <person name="Landan G."/>
            <person name="Graur D."/>
            <person name="Arensburger P."/>
            <person name="Atkinson P."/>
            <person name="Beeman R.W."/>
            <person name="Beidler J."/>
            <person name="Brown S.J."/>
            <person name="Demuth J.P."/>
            <person name="Drury D.W."/>
            <person name="Du Y.Z."/>
            <person name="Fujiwara H."/>
            <person name="Lorenzen M."/>
            <person name="Maselli V."/>
            <person name="Osanai M."/>
            <person name="Park Y."/>
            <person name="Robertson H.M."/>
            <person name="Tu Z."/>
            <person name="Wang J.J."/>
            <person name="Wang S."/>
            <person name="Richards S."/>
            <person name="Song H."/>
            <person name="Zhang L."/>
            <person name="Sodergren E."/>
            <person name="Werner D."/>
            <person name="Stanke M."/>
            <person name="Morgenstern B."/>
            <person name="Solovyev V."/>
            <person name="Kosarev P."/>
            <person name="Brown G."/>
            <person name="Chen H.C."/>
            <person name="Ermolaeva O."/>
            <person name="Hlavina W."/>
            <person name="Kapustin Y."/>
            <person name="Kiryutin B."/>
            <person name="Kitts P."/>
            <person name="Maglott D."/>
            <person name="Pruitt K."/>
            <person name="Sapojnikov V."/>
            <person name="Souvorov A."/>
            <person name="Mackey A.J."/>
            <person name="Waterhouse R.M."/>
            <person name="Wyder S."/>
            <person name="Zdobnov E.M."/>
            <person name="Zdobnov E.M."/>
            <person name="Wyder S."/>
            <person name="Kriventseva E.V."/>
            <person name="Kadowaki T."/>
            <person name="Bork P."/>
            <person name="Aranda M."/>
            <person name="Bao R."/>
            <person name="Beermann A."/>
            <person name="Berns N."/>
            <person name="Bolognesi R."/>
            <person name="Bonneton F."/>
            <person name="Bopp D."/>
            <person name="Brown S.J."/>
            <person name="Bucher G."/>
            <person name="Butts T."/>
            <person name="Chaumot A."/>
            <person name="Denell R.E."/>
            <person name="Ferrier D.E."/>
            <person name="Friedrich M."/>
            <person name="Gordon C.M."/>
            <person name="Jindra M."/>
            <person name="Klingler M."/>
            <person name="Lan Q."/>
            <person name="Lattorff H.M."/>
            <person name="Laudet V."/>
            <person name="von Levetsow C."/>
            <person name="Liu Z."/>
            <person name="Lutz R."/>
            <person name="Lynch J.A."/>
            <person name="da Fonseca R.N."/>
            <person name="Posnien N."/>
            <person name="Reuter R."/>
            <person name="Roth S."/>
            <person name="Savard J."/>
            <person name="Schinko J.B."/>
            <person name="Schmitt C."/>
            <person name="Schoppmeier M."/>
            <person name="Schroder R."/>
            <person name="Shippy T.D."/>
            <person name="Simonnet F."/>
            <person name="Marques-Souza H."/>
            <person name="Tautz D."/>
            <person name="Tomoyasu Y."/>
            <person name="Trauner J."/>
            <person name="Van der Zee M."/>
            <person name="Vervoort M."/>
            <person name="Wittkopp N."/>
            <person name="Wimmer E.A."/>
            <person name="Yang X."/>
            <person name="Jones A.K."/>
            <person name="Sattelle D.B."/>
            <person name="Ebert P.R."/>
            <person name="Nelson D."/>
            <person name="Scott J.G."/>
            <person name="Beeman R.W."/>
            <person name="Muthukrishnan S."/>
            <person name="Kramer K.J."/>
            <person name="Arakane Y."/>
            <person name="Beeman R.W."/>
            <person name="Zhu Q."/>
            <person name="Hogenkamp D."/>
            <person name="Dixit R."/>
            <person name="Oppert B."/>
            <person name="Jiang H."/>
            <person name="Zou Z."/>
            <person name="Marshall J."/>
            <person name="Elpidina E."/>
            <person name="Vinokurov K."/>
            <person name="Oppert C."/>
            <person name="Zou Z."/>
            <person name="Evans J."/>
            <person name="Lu Z."/>
            <person name="Zhao P."/>
            <person name="Sumathipala N."/>
            <person name="Altincicek B."/>
            <person name="Vilcinskas A."/>
            <person name="Williams M."/>
            <person name="Hultmark D."/>
            <person name="Hetru C."/>
            <person name="Jiang H."/>
            <person name="Grimmelikhuijzen C.J."/>
            <person name="Hauser F."/>
            <person name="Cazzamali G."/>
            <person name="Williamson M."/>
            <person name="Park Y."/>
            <person name="Li B."/>
            <person name="Tanaka Y."/>
            <person name="Predel R."/>
            <person name="Neupert S."/>
            <person name="Schachtner J."/>
            <person name="Verleyen P."/>
            <person name="Raible F."/>
            <person name="Bork P."/>
            <person name="Friedrich M."/>
            <person name="Walden K.K."/>
            <person name="Robertson H.M."/>
            <person name="Angeli S."/>
            <person name="Foret S."/>
            <person name="Bucher G."/>
            <person name="Schuetz S."/>
            <person name="Maleszka R."/>
            <person name="Wimmer E.A."/>
            <person name="Beeman R.W."/>
            <person name="Lorenzen M."/>
            <person name="Tomoyasu Y."/>
            <person name="Miller S.C."/>
            <person name="Grossmann D."/>
            <person name="Bucher G."/>
        </authorList>
    </citation>
    <scope>NUCLEOTIDE SEQUENCE [LARGE SCALE GENOMIC DNA]</scope>
    <source>
        <strain evidence="11 12">Georgia GA2</strain>
    </source>
</reference>
<evidence type="ECO:0000256" key="9">
    <source>
        <dbReference type="ARBA" id="ARBA00023224"/>
    </source>
</evidence>
<dbReference type="Pfam" id="PF02949">
    <property type="entry name" value="7tm_6"/>
    <property type="match status" value="1"/>
</dbReference>
<feature type="transmembrane region" description="Helical" evidence="10">
    <location>
        <begin position="120"/>
        <end position="141"/>
    </location>
</feature>
<accession>D6WEU8</accession>
<dbReference type="EMBL" id="KQ971318">
    <property type="protein sequence ID" value="EFA01424.1"/>
    <property type="molecule type" value="Genomic_DNA"/>
</dbReference>
<evidence type="ECO:0000256" key="8">
    <source>
        <dbReference type="ARBA" id="ARBA00023170"/>
    </source>
</evidence>
<comment type="similarity">
    <text evidence="10">Belongs to the insect chemoreceptor superfamily. Heteromeric odorant receptor channel (TC 1.A.69) family.</text>
</comment>
<proteinExistence type="inferred from homology"/>
<evidence type="ECO:0000256" key="4">
    <source>
        <dbReference type="ARBA" id="ARBA00022692"/>
    </source>
</evidence>
<feature type="transmembrane region" description="Helical" evidence="10">
    <location>
        <begin position="184"/>
        <end position="207"/>
    </location>
</feature>
<feature type="transmembrane region" description="Helical" evidence="10">
    <location>
        <begin position="252"/>
        <end position="275"/>
    </location>
</feature>
<dbReference type="GO" id="GO:0050911">
    <property type="term" value="P:detection of chemical stimulus involved in sensory perception of smell"/>
    <property type="evidence" value="ECO:0000318"/>
    <property type="project" value="GO_Central"/>
</dbReference>
<keyword evidence="5 10" id="KW-0552">Olfaction</keyword>
<comment type="subcellular location">
    <subcellularLocation>
        <location evidence="1 10">Cell membrane</location>
        <topology evidence="1 10">Multi-pass membrane protein</topology>
    </subcellularLocation>
</comment>
<evidence type="ECO:0000256" key="6">
    <source>
        <dbReference type="ARBA" id="ARBA00022989"/>
    </source>
</evidence>
<keyword evidence="9 10" id="KW-0807">Transducer</keyword>
<evidence type="ECO:0000256" key="1">
    <source>
        <dbReference type="ARBA" id="ARBA00004651"/>
    </source>
</evidence>
<evidence type="ECO:0000256" key="10">
    <source>
        <dbReference type="RuleBase" id="RU351113"/>
    </source>
</evidence>
<keyword evidence="7 10" id="KW-0472">Membrane</keyword>
<keyword evidence="4 10" id="KW-0812">Transmembrane</keyword>
<keyword evidence="3 10" id="KW-0716">Sensory transduction</keyword>
<sequence length="381" mass="44428">MIVYEEKIDQDVNGNDILWVMRKVCIDCFQYKIVKILLLLLAIFIAILTLVQGFRFLERFDGPYFIKYAPAFIRTFVILVAIAFISFGMETAIYVKDTTFWLIDSAGLESEKRIKKHAMYTNIFFVSYIVVGVISAIFHIIPLDDDNDVLYPLALFEEYVPDWKNLFSSIYRFTFLTVPFTLGIPLYTAIYIITTVYYQILLFVVYVKNINTDLDVENVKYQETIEKRLIFCIQRHSSFLKRMKESNRKMSATVLVFSIVGILLGASVLMFLFSFHMSFKIWYYRIITMVLPTGAIFIHIIFIGQSLENAISQLEANLKMVEWYHWNIPNRKLYLIFLINTQEQKGVKFSQNVSVNYKLGVSIAKAVYSLISLMSNLRSID</sequence>
<dbReference type="PANTHER" id="PTHR21137:SF35">
    <property type="entry name" value="ODORANT RECEPTOR 19A-RELATED"/>
    <property type="match status" value="1"/>
</dbReference>
<dbReference type="PANTHER" id="PTHR21137">
    <property type="entry name" value="ODORANT RECEPTOR"/>
    <property type="match status" value="1"/>
</dbReference>
<comment type="caution">
    <text evidence="10">Lacks conserved residue(s) required for the propagation of feature annotation.</text>
</comment>
<keyword evidence="2" id="KW-1003">Cell membrane</keyword>
<evidence type="ECO:0000256" key="7">
    <source>
        <dbReference type="ARBA" id="ARBA00023136"/>
    </source>
</evidence>
<feature type="transmembrane region" description="Helical" evidence="10">
    <location>
        <begin position="281"/>
        <end position="303"/>
    </location>
</feature>
<organism evidence="11 12">
    <name type="scientific">Tribolium castaneum</name>
    <name type="common">Red flour beetle</name>
    <dbReference type="NCBI Taxonomy" id="7070"/>
    <lineage>
        <taxon>Eukaryota</taxon>
        <taxon>Metazoa</taxon>
        <taxon>Ecdysozoa</taxon>
        <taxon>Arthropoda</taxon>
        <taxon>Hexapoda</taxon>
        <taxon>Insecta</taxon>
        <taxon>Pterygota</taxon>
        <taxon>Neoptera</taxon>
        <taxon>Endopterygota</taxon>
        <taxon>Coleoptera</taxon>
        <taxon>Polyphaga</taxon>
        <taxon>Cucujiformia</taxon>
        <taxon>Tenebrionidae</taxon>
        <taxon>Tenebrionidae incertae sedis</taxon>
        <taxon>Tribolium</taxon>
    </lineage>
</organism>
<keyword evidence="6 10" id="KW-1133">Transmembrane helix</keyword>
<dbReference type="GO" id="GO:0007165">
    <property type="term" value="P:signal transduction"/>
    <property type="evidence" value="ECO:0007669"/>
    <property type="project" value="UniProtKB-KW"/>
</dbReference>
<dbReference type="GO" id="GO:0004984">
    <property type="term" value="F:olfactory receptor activity"/>
    <property type="evidence" value="ECO:0000318"/>
    <property type="project" value="GO_Central"/>
</dbReference>
<dbReference type="PhylomeDB" id="D6WEU8"/>
<feature type="transmembrane region" description="Helical" evidence="10">
    <location>
        <begin position="71"/>
        <end position="95"/>
    </location>
</feature>
<dbReference type="InterPro" id="IPR004117">
    <property type="entry name" value="7tm6_olfct_rcpt"/>
</dbReference>
<gene>
    <name evidence="11" type="primary">Or294</name>
    <name evidence="11" type="ORF">TcasGA2_TC030415</name>
</gene>